<sequence length="121" mass="13417">MRYIRYLFVALILVALVIGAMANRQLVTLTVLPTGLADLAAWNYSIDLPLFVVVLGGVAVGLLLGYVLEWIRESKHRAEVAKRQKQVKSLNREVSRLKVETNQGKDEVLAILDDAATRKAS</sequence>
<evidence type="ECO:0000256" key="6">
    <source>
        <dbReference type="SAM" id="Phobius"/>
    </source>
</evidence>
<name>A0A239CTD0_9RHOB</name>
<organism evidence="8 9">
    <name type="scientific">Tropicimonas sediminicola</name>
    <dbReference type="NCBI Taxonomy" id="1031541"/>
    <lineage>
        <taxon>Bacteria</taxon>
        <taxon>Pseudomonadati</taxon>
        <taxon>Pseudomonadota</taxon>
        <taxon>Alphaproteobacteria</taxon>
        <taxon>Rhodobacterales</taxon>
        <taxon>Roseobacteraceae</taxon>
        <taxon>Tropicimonas</taxon>
    </lineage>
</organism>
<dbReference type="AlphaFoldDB" id="A0A239CTD0"/>
<evidence type="ECO:0000256" key="3">
    <source>
        <dbReference type="ARBA" id="ARBA00022989"/>
    </source>
</evidence>
<evidence type="ECO:0000256" key="5">
    <source>
        <dbReference type="SAM" id="Coils"/>
    </source>
</evidence>
<dbReference type="Pfam" id="PF06305">
    <property type="entry name" value="LapA_dom"/>
    <property type="match status" value="1"/>
</dbReference>
<accession>A0A239CTD0</accession>
<proteinExistence type="predicted"/>
<keyword evidence="1" id="KW-1003">Cell membrane</keyword>
<reference evidence="8 9" key="1">
    <citation type="submission" date="2017-06" db="EMBL/GenBank/DDBJ databases">
        <authorList>
            <person name="Kim H.J."/>
            <person name="Triplett B.A."/>
        </authorList>
    </citation>
    <scope>NUCLEOTIDE SEQUENCE [LARGE SCALE GENOMIC DNA]</scope>
    <source>
        <strain evidence="8 9">DSM 29339</strain>
    </source>
</reference>
<dbReference type="RefSeq" id="WP_089230908.1">
    <property type="nucleotide sequence ID" value="NZ_FZOY01000001.1"/>
</dbReference>
<dbReference type="GO" id="GO:0005886">
    <property type="term" value="C:plasma membrane"/>
    <property type="evidence" value="ECO:0007669"/>
    <property type="project" value="InterPro"/>
</dbReference>
<evidence type="ECO:0000313" key="9">
    <source>
        <dbReference type="Proteomes" id="UP000198426"/>
    </source>
</evidence>
<keyword evidence="9" id="KW-1185">Reference proteome</keyword>
<gene>
    <name evidence="8" type="ORF">SAMN05421757_101444</name>
</gene>
<feature type="coiled-coil region" evidence="5">
    <location>
        <begin position="80"/>
        <end position="107"/>
    </location>
</feature>
<dbReference type="Proteomes" id="UP000198426">
    <property type="component" value="Unassembled WGS sequence"/>
</dbReference>
<feature type="transmembrane region" description="Helical" evidence="6">
    <location>
        <begin position="46"/>
        <end position="68"/>
    </location>
</feature>
<evidence type="ECO:0000313" key="8">
    <source>
        <dbReference type="EMBL" id="SNS22901.1"/>
    </source>
</evidence>
<dbReference type="InterPro" id="IPR010445">
    <property type="entry name" value="LapA_dom"/>
</dbReference>
<protein>
    <recommendedName>
        <fullName evidence="7">Lipopolysaccharide assembly protein A domain-containing protein</fullName>
    </recommendedName>
</protein>
<evidence type="ECO:0000256" key="4">
    <source>
        <dbReference type="ARBA" id="ARBA00023136"/>
    </source>
</evidence>
<dbReference type="EMBL" id="FZOY01000001">
    <property type="protein sequence ID" value="SNS22901.1"/>
    <property type="molecule type" value="Genomic_DNA"/>
</dbReference>
<evidence type="ECO:0000256" key="2">
    <source>
        <dbReference type="ARBA" id="ARBA00022692"/>
    </source>
</evidence>
<keyword evidence="4 6" id="KW-0472">Membrane</keyword>
<evidence type="ECO:0000256" key="1">
    <source>
        <dbReference type="ARBA" id="ARBA00022475"/>
    </source>
</evidence>
<evidence type="ECO:0000259" key="7">
    <source>
        <dbReference type="Pfam" id="PF06305"/>
    </source>
</evidence>
<keyword evidence="3 6" id="KW-1133">Transmembrane helix</keyword>
<keyword evidence="5" id="KW-0175">Coiled coil</keyword>
<dbReference type="OrthoDB" id="7689797at2"/>
<feature type="domain" description="Lipopolysaccharide assembly protein A" evidence="7">
    <location>
        <begin position="43"/>
        <end position="94"/>
    </location>
</feature>
<keyword evidence="2 6" id="KW-0812">Transmembrane</keyword>